<accession>A0A834JYU9</accession>
<dbReference type="AlphaFoldDB" id="A0A834JYU9"/>
<dbReference type="EMBL" id="JACSDZ010000008">
    <property type="protein sequence ID" value="KAF7397224.1"/>
    <property type="molecule type" value="Genomic_DNA"/>
</dbReference>
<evidence type="ECO:0000313" key="2">
    <source>
        <dbReference type="Proteomes" id="UP000617340"/>
    </source>
</evidence>
<organism evidence="1 2">
    <name type="scientific">Vespula germanica</name>
    <name type="common">German yellow jacket</name>
    <name type="synonym">Paravespula germanica</name>
    <dbReference type="NCBI Taxonomy" id="30212"/>
    <lineage>
        <taxon>Eukaryota</taxon>
        <taxon>Metazoa</taxon>
        <taxon>Ecdysozoa</taxon>
        <taxon>Arthropoda</taxon>
        <taxon>Hexapoda</taxon>
        <taxon>Insecta</taxon>
        <taxon>Pterygota</taxon>
        <taxon>Neoptera</taxon>
        <taxon>Endopterygota</taxon>
        <taxon>Hymenoptera</taxon>
        <taxon>Apocrita</taxon>
        <taxon>Aculeata</taxon>
        <taxon>Vespoidea</taxon>
        <taxon>Vespidae</taxon>
        <taxon>Vespinae</taxon>
        <taxon>Vespula</taxon>
    </lineage>
</organism>
<name>A0A834JYU9_VESGE</name>
<proteinExistence type="predicted"/>
<keyword evidence="2" id="KW-1185">Reference proteome</keyword>
<gene>
    <name evidence="1" type="ORF">HZH68_008446</name>
</gene>
<sequence length="84" mass="9478">MEDNEEIRSRDESVREQWWTCIEPEQDNGRVLLFRYPREKAHQPLSSCHTRKEERAAIVASIAKSMRASGEAPRRAAGLAGGPG</sequence>
<protein>
    <submittedName>
        <fullName evidence="1">Uncharacterized protein</fullName>
    </submittedName>
</protein>
<reference evidence="1" key="1">
    <citation type="journal article" date="2020" name="G3 (Bethesda)">
        <title>High-Quality Assemblies for Three Invasive Social Wasps from the &lt;i&gt;Vespula&lt;/i&gt; Genus.</title>
        <authorList>
            <person name="Harrop T.W.R."/>
            <person name="Guhlin J."/>
            <person name="McLaughlin G.M."/>
            <person name="Permina E."/>
            <person name="Stockwell P."/>
            <person name="Gilligan J."/>
            <person name="Le Lec M.F."/>
            <person name="Gruber M.A.M."/>
            <person name="Quinn O."/>
            <person name="Lovegrove M."/>
            <person name="Duncan E.J."/>
            <person name="Remnant E.J."/>
            <person name="Van Eeckhoven J."/>
            <person name="Graham B."/>
            <person name="Knapp R.A."/>
            <person name="Langford K.W."/>
            <person name="Kronenberg Z."/>
            <person name="Press M.O."/>
            <person name="Eacker S.M."/>
            <person name="Wilson-Rankin E.E."/>
            <person name="Purcell J."/>
            <person name="Lester P.J."/>
            <person name="Dearden P.K."/>
        </authorList>
    </citation>
    <scope>NUCLEOTIDE SEQUENCE</scope>
    <source>
        <strain evidence="1">Linc-1</strain>
    </source>
</reference>
<dbReference type="Proteomes" id="UP000617340">
    <property type="component" value="Unassembled WGS sequence"/>
</dbReference>
<comment type="caution">
    <text evidence="1">The sequence shown here is derived from an EMBL/GenBank/DDBJ whole genome shotgun (WGS) entry which is preliminary data.</text>
</comment>
<evidence type="ECO:0000313" key="1">
    <source>
        <dbReference type="EMBL" id="KAF7397224.1"/>
    </source>
</evidence>